<protein>
    <submittedName>
        <fullName evidence="1">Uncharacterized protein</fullName>
    </submittedName>
</protein>
<proteinExistence type="predicted"/>
<evidence type="ECO:0000313" key="2">
    <source>
        <dbReference type="Proteomes" id="UP001385951"/>
    </source>
</evidence>
<keyword evidence="2" id="KW-1185">Reference proteome</keyword>
<gene>
    <name evidence="1" type="ORF">QCA50_019364</name>
</gene>
<comment type="caution">
    <text evidence="1">The sequence shown here is derived from an EMBL/GenBank/DDBJ whole genome shotgun (WGS) entry which is preliminary data.</text>
</comment>
<dbReference type="AlphaFoldDB" id="A0AAW0FJ83"/>
<name>A0AAW0FJ83_9APHY</name>
<reference evidence="1 2" key="1">
    <citation type="submission" date="2022-09" db="EMBL/GenBank/DDBJ databases">
        <authorList>
            <person name="Palmer J.M."/>
        </authorList>
    </citation>
    <scope>NUCLEOTIDE SEQUENCE [LARGE SCALE GENOMIC DNA]</scope>
    <source>
        <strain evidence="1 2">DSM 7382</strain>
    </source>
</reference>
<dbReference type="EMBL" id="JASBNA010000084">
    <property type="protein sequence ID" value="KAK7677673.1"/>
    <property type="molecule type" value="Genomic_DNA"/>
</dbReference>
<sequence>MEYWLKAHLEGDRFLGNVGALSRMAWDRETSGVRRVYTLTHPLSDNIMLCDAVSPEPREFVAVGILSGESLFDFSHYRTMTDTPPTGVLMPSSGSQHLLASEPHVAEVCRRLQASATIKGSILTHTLATGAGYPVLRFPTLLRDLSDIGTSFGDGAPKHNLNMFAYMRLAEAVSQRSWYEVILPEGSNGKSVDTFEGGKWSFTPLPIYDEQFRLILPAEYERSLKGSLVKVRMTAVCKSDADRNQQAFFFDVQELTVMKRNMGF</sequence>
<evidence type="ECO:0000313" key="1">
    <source>
        <dbReference type="EMBL" id="KAK7677673.1"/>
    </source>
</evidence>
<accession>A0AAW0FJ83</accession>
<dbReference type="Proteomes" id="UP001385951">
    <property type="component" value="Unassembled WGS sequence"/>
</dbReference>
<organism evidence="1 2">
    <name type="scientific">Cerrena zonata</name>
    <dbReference type="NCBI Taxonomy" id="2478898"/>
    <lineage>
        <taxon>Eukaryota</taxon>
        <taxon>Fungi</taxon>
        <taxon>Dikarya</taxon>
        <taxon>Basidiomycota</taxon>
        <taxon>Agaricomycotina</taxon>
        <taxon>Agaricomycetes</taxon>
        <taxon>Polyporales</taxon>
        <taxon>Cerrenaceae</taxon>
        <taxon>Cerrena</taxon>
    </lineage>
</organism>